<dbReference type="AlphaFoldDB" id="A0A1G8Q7D9"/>
<sequence>MNAYELMIKTNHFFIKGGSLSDSQKCNIVVHLFSALTQPEQAMRFYKAVKFPNNIDGHGRQMYPVFFIPPYNNGVKLKTIFNQTPKTHIFSANMYELEMIRLLCLLAPDNPNVKEIVDKTLTRLKTTCFGICDDGAGECFDTSLVVLRFLATVSPEETNWIYGRIDNYNSHAGDRKRPWFAKWYFWLCLSELPFEIAESEINKYKEEIMPWLTTKSAVMNSEHDKTIHSVLICMLRNLMSRYPEYTHIKERQPYISERDGRLHFDMG</sequence>
<dbReference type="RefSeq" id="WP_090714345.1">
    <property type="nucleotide sequence ID" value="NZ_CBCSKY010000008.1"/>
</dbReference>
<evidence type="ECO:0000313" key="1">
    <source>
        <dbReference type="EMBL" id="SDJ00591.1"/>
    </source>
</evidence>
<reference evidence="2" key="1">
    <citation type="submission" date="2016-10" db="EMBL/GenBank/DDBJ databases">
        <authorList>
            <person name="Varghese N."/>
            <person name="Submissions S."/>
        </authorList>
    </citation>
    <scope>NUCLEOTIDE SEQUENCE [LARGE SCALE GENOMIC DNA]</scope>
    <source>
        <strain evidence="2">CGMCC 1.11012</strain>
    </source>
</reference>
<protein>
    <submittedName>
        <fullName evidence="1">Uncharacterized protein</fullName>
    </submittedName>
</protein>
<dbReference type="Proteomes" id="UP000199050">
    <property type="component" value="Unassembled WGS sequence"/>
</dbReference>
<dbReference type="EMBL" id="FNDX01000010">
    <property type="protein sequence ID" value="SDJ00591.1"/>
    <property type="molecule type" value="Genomic_DNA"/>
</dbReference>
<proteinExistence type="predicted"/>
<organism evidence="1 2">
    <name type="scientific">Paenibacillus typhae</name>
    <dbReference type="NCBI Taxonomy" id="1174501"/>
    <lineage>
        <taxon>Bacteria</taxon>
        <taxon>Bacillati</taxon>
        <taxon>Bacillota</taxon>
        <taxon>Bacilli</taxon>
        <taxon>Bacillales</taxon>
        <taxon>Paenibacillaceae</taxon>
        <taxon>Paenibacillus</taxon>
    </lineage>
</organism>
<dbReference type="OrthoDB" id="2081606at2"/>
<name>A0A1G8Q7D9_9BACL</name>
<evidence type="ECO:0000313" key="2">
    <source>
        <dbReference type="Proteomes" id="UP000199050"/>
    </source>
</evidence>
<keyword evidence="2" id="KW-1185">Reference proteome</keyword>
<dbReference type="STRING" id="1174501.SAMN05216192_110182"/>
<accession>A0A1G8Q7D9</accession>
<gene>
    <name evidence="1" type="ORF">SAMN05216192_110182</name>
</gene>